<feature type="compositionally biased region" description="Low complexity" evidence="1">
    <location>
        <begin position="411"/>
        <end position="428"/>
    </location>
</feature>
<proteinExistence type="predicted"/>
<feature type="region of interest" description="Disordered" evidence="1">
    <location>
        <begin position="623"/>
        <end position="661"/>
    </location>
</feature>
<dbReference type="SMART" id="SM00507">
    <property type="entry name" value="HNHc"/>
    <property type="match status" value="1"/>
</dbReference>
<organism evidence="3 4">
    <name type="scientific">Fodinibacter luteus</name>
    <dbReference type="NCBI Taxonomy" id="552064"/>
    <lineage>
        <taxon>Bacteria</taxon>
        <taxon>Bacillati</taxon>
        <taxon>Actinomycetota</taxon>
        <taxon>Actinomycetes</taxon>
        <taxon>Micrococcales</taxon>
        <taxon>Intrasporangiaceae</taxon>
        <taxon>Fodinibacter (ex Wang et al. 2009)</taxon>
    </lineage>
</organism>
<name>A0ABP8KDB3_9MICO</name>
<protein>
    <recommendedName>
        <fullName evidence="2">HNH nuclease domain-containing protein</fullName>
    </recommendedName>
</protein>
<feature type="compositionally biased region" description="Basic and acidic residues" evidence="1">
    <location>
        <begin position="390"/>
        <end position="410"/>
    </location>
</feature>
<feature type="compositionally biased region" description="Basic and acidic residues" evidence="1">
    <location>
        <begin position="623"/>
        <end position="636"/>
    </location>
</feature>
<evidence type="ECO:0000256" key="1">
    <source>
        <dbReference type="SAM" id="MobiDB-lite"/>
    </source>
</evidence>
<dbReference type="Gene3D" id="1.10.30.50">
    <property type="match status" value="1"/>
</dbReference>
<reference evidence="4" key="1">
    <citation type="journal article" date="2019" name="Int. J. Syst. Evol. Microbiol.">
        <title>The Global Catalogue of Microorganisms (GCM) 10K type strain sequencing project: providing services to taxonomists for standard genome sequencing and annotation.</title>
        <authorList>
            <consortium name="The Broad Institute Genomics Platform"/>
            <consortium name="The Broad Institute Genome Sequencing Center for Infectious Disease"/>
            <person name="Wu L."/>
            <person name="Ma J."/>
        </authorList>
    </citation>
    <scope>NUCLEOTIDE SEQUENCE [LARGE SCALE GENOMIC DNA]</scope>
    <source>
        <strain evidence="4">JCM 17809</strain>
    </source>
</reference>
<feature type="region of interest" description="Disordered" evidence="1">
    <location>
        <begin position="481"/>
        <end position="507"/>
    </location>
</feature>
<dbReference type="InterPro" id="IPR003615">
    <property type="entry name" value="HNH_nuc"/>
</dbReference>
<gene>
    <name evidence="3" type="ORF">GCM10023168_17510</name>
</gene>
<dbReference type="Proteomes" id="UP001500945">
    <property type="component" value="Unassembled WGS sequence"/>
</dbReference>
<evidence type="ECO:0000313" key="3">
    <source>
        <dbReference type="EMBL" id="GAA4404605.1"/>
    </source>
</evidence>
<keyword evidence="4" id="KW-1185">Reference proteome</keyword>
<feature type="region of interest" description="Disordered" evidence="1">
    <location>
        <begin position="720"/>
        <end position="764"/>
    </location>
</feature>
<feature type="domain" description="HNH nuclease" evidence="2">
    <location>
        <begin position="530"/>
        <end position="581"/>
    </location>
</feature>
<dbReference type="EMBL" id="BAABGM010000011">
    <property type="protein sequence ID" value="GAA4404605.1"/>
    <property type="molecule type" value="Genomic_DNA"/>
</dbReference>
<dbReference type="CDD" id="cd00085">
    <property type="entry name" value="HNHc"/>
    <property type="match status" value="1"/>
</dbReference>
<sequence>MVGAAAGAVGAADVPFGDAMRDHGSSAAVASLVEEASRPPSSRSTREWLAIVAHCQEVVNVATAAQDAAIARLAAVERELDEDGTVVDVPRALGHLALDAPDVLSGVLPISHTHAESRVRLAIRCAADVPGAESLGASTGLGGLHEAMAAGVLDGYCASIVADELEDAPAEVASAVVLALEPHLATDEPAVLRQRCRRVLGRISPDLLRQRATRARERCGLRRWAHEPGVDRWDGTFPSEEAAVAWAAIDALAQRYVADGVCAPIGRARAKALTDLVAGRATIEVTVGLTVPEGDVRNEGEPAPTGSEPPAGSETPTGSETPAGAEAPAGAKARAGSETPTGTGAPAGTETPTGSKTPAGCEAPTGTGTPAASEAPAGSGATAGTPDAAADSRDNSGVRDEAHGGDRSAAGEDAPAPAAAASSASDPARLTGSAFLPARSAAADAAPEHDDLLEVGGLLPGDPVLVSGAWLRRMLREARAAQQDRASRRRRGRSSGRTPPTVSLRPCDADTGALLDLPDVVERAYRPSARLAAFVRARDRRCRFPGCSVAARFCDLDHVRPWPTGPTSAANLMCVCRRHHRIKQRPGWRVRLARDGTVSWVDPADVVRVTRAVDALHALRLPADRSSDGEGPEHARPSVPAPAREAGTVRTGGPVEETVGAPAGPGARTCGHWSRLPQDGPHSAVEFVLEHTVVGPWTDVTVATVRRLRRQGTDIELLPAPLPAAWNPTGRAHRQRRTPRSGQQDPGPWSARRRGQRDDEQPPF</sequence>
<feature type="region of interest" description="Disordered" evidence="1">
    <location>
        <begin position="292"/>
        <end position="428"/>
    </location>
</feature>
<comment type="caution">
    <text evidence="3">The sequence shown here is derived from an EMBL/GenBank/DDBJ whole genome shotgun (WGS) entry which is preliminary data.</text>
</comment>
<evidence type="ECO:0000313" key="4">
    <source>
        <dbReference type="Proteomes" id="UP001500945"/>
    </source>
</evidence>
<feature type="compositionally biased region" description="Low complexity" evidence="1">
    <location>
        <begin position="323"/>
        <end position="389"/>
    </location>
</feature>
<accession>A0ABP8KDB3</accession>
<evidence type="ECO:0000259" key="2">
    <source>
        <dbReference type="SMART" id="SM00507"/>
    </source>
</evidence>